<evidence type="ECO:0000313" key="4">
    <source>
        <dbReference type="Proteomes" id="UP000646827"/>
    </source>
</evidence>
<evidence type="ECO:0000256" key="1">
    <source>
        <dbReference type="SAM" id="MobiDB-lite"/>
    </source>
</evidence>
<protein>
    <submittedName>
        <fullName evidence="3">Uncharacterized protein</fullName>
    </submittedName>
</protein>
<name>A0A8H7SGW6_9FUNG</name>
<dbReference type="Proteomes" id="UP000646827">
    <property type="component" value="Unassembled WGS sequence"/>
</dbReference>
<feature type="compositionally biased region" description="Basic and acidic residues" evidence="1">
    <location>
        <begin position="1"/>
        <end position="23"/>
    </location>
</feature>
<organism evidence="3 4">
    <name type="scientific">Circinella minor</name>
    <dbReference type="NCBI Taxonomy" id="1195481"/>
    <lineage>
        <taxon>Eukaryota</taxon>
        <taxon>Fungi</taxon>
        <taxon>Fungi incertae sedis</taxon>
        <taxon>Mucoromycota</taxon>
        <taxon>Mucoromycotina</taxon>
        <taxon>Mucoromycetes</taxon>
        <taxon>Mucorales</taxon>
        <taxon>Lichtheimiaceae</taxon>
        <taxon>Circinella</taxon>
    </lineage>
</organism>
<dbReference type="OrthoDB" id="2257429at2759"/>
<gene>
    <name evidence="3" type="ORF">INT45_011945</name>
</gene>
<feature type="transmembrane region" description="Helical" evidence="2">
    <location>
        <begin position="64"/>
        <end position="81"/>
    </location>
</feature>
<dbReference type="EMBL" id="JAEPRB010000003">
    <property type="protein sequence ID" value="KAG2227922.1"/>
    <property type="molecule type" value="Genomic_DNA"/>
</dbReference>
<accession>A0A8H7SGW6</accession>
<proteinExistence type="predicted"/>
<keyword evidence="4" id="KW-1185">Reference proteome</keyword>
<evidence type="ECO:0000313" key="3">
    <source>
        <dbReference type="EMBL" id="KAG2227922.1"/>
    </source>
</evidence>
<dbReference type="AlphaFoldDB" id="A0A8H7SGW6"/>
<sequence length="89" mass="9702">TRAREKMASNSKDVENKVNKNIDKASSAAQDEVSRLRAELDDLRARAKPKVEEAETFLTTPSAFGFYKGFVVGVLVVLGYAKANGGLRV</sequence>
<comment type="caution">
    <text evidence="3">The sequence shown here is derived from an EMBL/GenBank/DDBJ whole genome shotgun (WGS) entry which is preliminary data.</text>
</comment>
<keyword evidence="2" id="KW-0812">Transmembrane</keyword>
<keyword evidence="2" id="KW-1133">Transmembrane helix</keyword>
<feature type="region of interest" description="Disordered" evidence="1">
    <location>
        <begin position="1"/>
        <end position="30"/>
    </location>
</feature>
<keyword evidence="2" id="KW-0472">Membrane</keyword>
<evidence type="ECO:0000256" key="2">
    <source>
        <dbReference type="SAM" id="Phobius"/>
    </source>
</evidence>
<feature type="non-terminal residue" evidence="3">
    <location>
        <position position="1"/>
    </location>
</feature>
<reference evidence="3 4" key="1">
    <citation type="submission" date="2020-12" db="EMBL/GenBank/DDBJ databases">
        <title>Metabolic potential, ecology and presence of endohyphal bacteria is reflected in genomic diversity of Mucoromycotina.</title>
        <authorList>
            <person name="Muszewska A."/>
            <person name="Okrasinska A."/>
            <person name="Steczkiewicz K."/>
            <person name="Drgas O."/>
            <person name="Orlowska M."/>
            <person name="Perlinska-Lenart U."/>
            <person name="Aleksandrzak-Piekarczyk T."/>
            <person name="Szatraj K."/>
            <person name="Zielenkiewicz U."/>
            <person name="Pilsyk S."/>
            <person name="Malc E."/>
            <person name="Mieczkowski P."/>
            <person name="Kruszewska J.S."/>
            <person name="Biernat P."/>
            <person name="Pawlowska J."/>
        </authorList>
    </citation>
    <scope>NUCLEOTIDE SEQUENCE [LARGE SCALE GENOMIC DNA]</scope>
    <source>
        <strain evidence="3 4">CBS 142.35</strain>
    </source>
</reference>